<gene>
    <name evidence="1" type="ORF">KQ878_00420</name>
</gene>
<dbReference type="Proteomes" id="UP000812267">
    <property type="component" value="Unassembled WGS sequence"/>
</dbReference>
<comment type="caution">
    <text evidence="1">The sequence shown here is derived from an EMBL/GenBank/DDBJ whole genome shotgun (WGS) entry which is preliminary data.</text>
</comment>
<organism evidence="1 2">
    <name type="scientific">Mycoplasma zalophidermidis</name>
    <dbReference type="NCBI Taxonomy" id="398174"/>
    <lineage>
        <taxon>Bacteria</taxon>
        <taxon>Bacillati</taxon>
        <taxon>Mycoplasmatota</taxon>
        <taxon>Mollicutes</taxon>
        <taxon>Mycoplasmataceae</taxon>
        <taxon>Mycoplasma</taxon>
    </lineage>
</organism>
<sequence length="95" mass="11179">MFKKIKLIKDVINIKNDVNHSKWTNEELSHTLFSNKGHKIEIIHSFEYNSDWMQNNDLEHAFLIKGTATIEDENSNIFEMSEGDCLRIKKTLNIK</sequence>
<proteinExistence type="predicted"/>
<reference evidence="1" key="1">
    <citation type="submission" date="2021-06" db="EMBL/GenBank/DDBJ databases">
        <title>Novel Mycoplasma species detected in California sea lions (Zalophus californianus) from the USA.</title>
        <authorList>
            <person name="Volokhov D.V."/>
            <person name="Furtak V.A."/>
            <person name="Zagorodnyaya T.A."/>
        </authorList>
    </citation>
    <scope>NUCLEOTIDE SEQUENCE [LARGE SCALE GENOMIC DNA]</scope>
    <source>
        <strain evidence="1">CSL 4779</strain>
    </source>
</reference>
<evidence type="ECO:0008006" key="3">
    <source>
        <dbReference type="Google" id="ProtNLM"/>
    </source>
</evidence>
<accession>A0ABS6DSD9</accession>
<evidence type="ECO:0000313" key="1">
    <source>
        <dbReference type="EMBL" id="MBU4693349.1"/>
    </source>
</evidence>
<protein>
    <recommendedName>
        <fullName evidence="3">Cupin</fullName>
    </recommendedName>
</protein>
<keyword evidence="2" id="KW-1185">Reference proteome</keyword>
<dbReference type="EMBL" id="JAHMHK010000001">
    <property type="protein sequence ID" value="MBU4693349.1"/>
    <property type="molecule type" value="Genomic_DNA"/>
</dbReference>
<evidence type="ECO:0000313" key="2">
    <source>
        <dbReference type="Proteomes" id="UP000812267"/>
    </source>
</evidence>
<name>A0ABS6DSD9_9MOLU</name>
<dbReference type="RefSeq" id="WP_216567721.1">
    <property type="nucleotide sequence ID" value="NZ_JAHMHK010000001.1"/>
</dbReference>